<dbReference type="Proteomes" id="UP000735302">
    <property type="component" value="Unassembled WGS sequence"/>
</dbReference>
<keyword evidence="3" id="KW-1185">Reference proteome</keyword>
<reference evidence="2 3" key="1">
    <citation type="journal article" date="2021" name="Elife">
        <title>Chloroplast acquisition without the gene transfer in kleptoplastic sea slugs, Plakobranchus ocellatus.</title>
        <authorList>
            <person name="Maeda T."/>
            <person name="Takahashi S."/>
            <person name="Yoshida T."/>
            <person name="Shimamura S."/>
            <person name="Takaki Y."/>
            <person name="Nagai Y."/>
            <person name="Toyoda A."/>
            <person name="Suzuki Y."/>
            <person name="Arimoto A."/>
            <person name="Ishii H."/>
            <person name="Satoh N."/>
            <person name="Nishiyama T."/>
            <person name="Hasebe M."/>
            <person name="Maruyama T."/>
            <person name="Minagawa J."/>
            <person name="Obokata J."/>
            <person name="Shigenobu S."/>
        </authorList>
    </citation>
    <scope>NUCLEOTIDE SEQUENCE [LARGE SCALE GENOMIC DNA]</scope>
</reference>
<evidence type="ECO:0000313" key="3">
    <source>
        <dbReference type="Proteomes" id="UP000735302"/>
    </source>
</evidence>
<evidence type="ECO:0000313" key="2">
    <source>
        <dbReference type="EMBL" id="GFO16160.1"/>
    </source>
</evidence>
<feature type="region of interest" description="Disordered" evidence="1">
    <location>
        <begin position="63"/>
        <end position="82"/>
    </location>
</feature>
<sequence>MTVTSSQTWQEAKATRKAMACCHKTVYAENNQDPNPRFLNIKKDQAWGLTFLSLSSQAFVSQDSESNGMLPQSSVCREQSGP</sequence>
<evidence type="ECO:0000256" key="1">
    <source>
        <dbReference type="SAM" id="MobiDB-lite"/>
    </source>
</evidence>
<comment type="caution">
    <text evidence="2">The sequence shown here is derived from an EMBL/GenBank/DDBJ whole genome shotgun (WGS) entry which is preliminary data.</text>
</comment>
<gene>
    <name evidence="2" type="ORF">PoB_004266500</name>
</gene>
<protein>
    <submittedName>
        <fullName evidence="2">Uncharacterized protein</fullName>
    </submittedName>
</protein>
<proteinExistence type="predicted"/>
<dbReference type="AlphaFoldDB" id="A0AAV4B9H2"/>
<organism evidence="2 3">
    <name type="scientific">Plakobranchus ocellatus</name>
    <dbReference type="NCBI Taxonomy" id="259542"/>
    <lineage>
        <taxon>Eukaryota</taxon>
        <taxon>Metazoa</taxon>
        <taxon>Spiralia</taxon>
        <taxon>Lophotrochozoa</taxon>
        <taxon>Mollusca</taxon>
        <taxon>Gastropoda</taxon>
        <taxon>Heterobranchia</taxon>
        <taxon>Euthyneura</taxon>
        <taxon>Panpulmonata</taxon>
        <taxon>Sacoglossa</taxon>
        <taxon>Placobranchoidea</taxon>
        <taxon>Plakobranchidae</taxon>
        <taxon>Plakobranchus</taxon>
    </lineage>
</organism>
<dbReference type="EMBL" id="BLXT01004654">
    <property type="protein sequence ID" value="GFO16160.1"/>
    <property type="molecule type" value="Genomic_DNA"/>
</dbReference>
<name>A0AAV4B9H2_9GAST</name>
<accession>A0AAV4B9H2</accession>